<keyword evidence="3 6" id="KW-0812">Transmembrane</keyword>
<evidence type="ECO:0000313" key="8">
    <source>
        <dbReference type="Proteomes" id="UP001163828"/>
    </source>
</evidence>
<proteinExistence type="inferred from homology"/>
<organism evidence="7 8">
    <name type="scientific">Lentinula boryana</name>
    <dbReference type="NCBI Taxonomy" id="40481"/>
    <lineage>
        <taxon>Eukaryota</taxon>
        <taxon>Fungi</taxon>
        <taxon>Dikarya</taxon>
        <taxon>Basidiomycota</taxon>
        <taxon>Agaricomycotina</taxon>
        <taxon>Agaricomycetes</taxon>
        <taxon>Agaricomycetidae</taxon>
        <taxon>Agaricales</taxon>
        <taxon>Marasmiineae</taxon>
        <taxon>Omphalotaceae</taxon>
        <taxon>Lentinula</taxon>
    </lineage>
</organism>
<dbReference type="PANTHER" id="PTHR12703">
    <property type="entry name" value="TRANSMEMBRANE PROTEIN 33"/>
    <property type="match status" value="1"/>
</dbReference>
<keyword evidence="8" id="KW-1185">Reference proteome</keyword>
<feature type="transmembrane region" description="Helical" evidence="6">
    <location>
        <begin position="21"/>
        <end position="44"/>
    </location>
</feature>
<evidence type="ECO:0008006" key="9">
    <source>
        <dbReference type="Google" id="ProtNLM"/>
    </source>
</evidence>
<keyword evidence="4 6" id="KW-1133">Transmembrane helix</keyword>
<evidence type="ECO:0000256" key="1">
    <source>
        <dbReference type="ARBA" id="ARBA00004141"/>
    </source>
</evidence>
<keyword evidence="5 6" id="KW-0472">Membrane</keyword>
<dbReference type="Pfam" id="PF03661">
    <property type="entry name" value="TMEM33_Pom33"/>
    <property type="match status" value="1"/>
</dbReference>
<gene>
    <name evidence="7" type="ORF">F5050DRAFT_1567113</name>
</gene>
<evidence type="ECO:0000256" key="5">
    <source>
        <dbReference type="ARBA" id="ARBA00023136"/>
    </source>
</evidence>
<dbReference type="InterPro" id="IPR051645">
    <property type="entry name" value="PER33/POM33_regulator"/>
</dbReference>
<evidence type="ECO:0000313" key="7">
    <source>
        <dbReference type="EMBL" id="KAJ3998489.1"/>
    </source>
</evidence>
<dbReference type="Proteomes" id="UP001163828">
    <property type="component" value="Unassembled WGS sequence"/>
</dbReference>
<protein>
    <recommendedName>
        <fullName evidence="9">Endoplasmic reticulum protein</fullName>
    </recommendedName>
</protein>
<name>A0ABQ8QJ00_9AGAR</name>
<sequence length="264" mass="29520">MINSSFVLNAKSSNFSFLQHYLWASGHFILLLSALRYFFAYATFKSVSPIWYKACYTGALLSYAIVCQKSLGVPQPNAAYVRKALLDENVQYFLLAFFWWTSKPIAITLIPFMIFSLFHALTFARTTLMPQFLPPGPPATADGPPTPHRFAKQLQLWVKANYDTAMKAVAYAELIILVRVLFGALLFRNSILSPIIYAHFLRQRWYQSSFTRDAVAYTVARIDATVDGQGNPTLTNAWAQGKGLIARWGGSTLAPAQGARAATR</sequence>
<dbReference type="InterPro" id="IPR005344">
    <property type="entry name" value="TMEM33/Pom33"/>
</dbReference>
<feature type="transmembrane region" description="Helical" evidence="6">
    <location>
        <begin position="92"/>
        <end position="121"/>
    </location>
</feature>
<reference evidence="7" key="1">
    <citation type="submission" date="2022-08" db="EMBL/GenBank/DDBJ databases">
        <authorList>
            <consortium name="DOE Joint Genome Institute"/>
            <person name="Min B."/>
            <person name="Riley R."/>
            <person name="Sierra-Patev S."/>
            <person name="Naranjo-Ortiz M."/>
            <person name="Looney B."/>
            <person name="Konkel Z."/>
            <person name="Slot J.C."/>
            <person name="Sakamoto Y."/>
            <person name="Steenwyk J.L."/>
            <person name="Rokas A."/>
            <person name="Carro J."/>
            <person name="Camarero S."/>
            <person name="Ferreira P."/>
            <person name="Molpeceres G."/>
            <person name="Ruiz-Duenas F.J."/>
            <person name="Serrano A."/>
            <person name="Henrissat B."/>
            <person name="Drula E."/>
            <person name="Hughes K.W."/>
            <person name="Mata J.L."/>
            <person name="Ishikawa N.K."/>
            <person name="Vargas-Isla R."/>
            <person name="Ushijima S."/>
            <person name="Smith C.A."/>
            <person name="Ahrendt S."/>
            <person name="Andreopoulos W."/>
            <person name="He G."/>
            <person name="Labutti K."/>
            <person name="Lipzen A."/>
            <person name="Ng V."/>
            <person name="Sandor L."/>
            <person name="Barry K."/>
            <person name="Martinez A.T."/>
            <person name="Xiao Y."/>
            <person name="Gibbons J.G."/>
            <person name="Terashima K."/>
            <person name="Hibbett D.S."/>
            <person name="Grigoriev I.V."/>
        </authorList>
    </citation>
    <scope>NUCLEOTIDE SEQUENCE</scope>
    <source>
        <strain evidence="7">TFB10827</strain>
    </source>
</reference>
<accession>A0ABQ8QJ00</accession>
<comment type="caution">
    <text evidence="7">The sequence shown here is derived from an EMBL/GenBank/DDBJ whole genome shotgun (WGS) entry which is preliminary data.</text>
</comment>
<dbReference type="PANTHER" id="PTHR12703:SF4">
    <property type="entry name" value="TRANSMEMBRANE PROTEIN 33"/>
    <property type="match status" value="1"/>
</dbReference>
<comment type="similarity">
    <text evidence="2">Belongs to the PER33/POM33 family.</text>
</comment>
<evidence type="ECO:0000256" key="3">
    <source>
        <dbReference type="ARBA" id="ARBA00022692"/>
    </source>
</evidence>
<feature type="transmembrane region" description="Helical" evidence="6">
    <location>
        <begin position="168"/>
        <end position="187"/>
    </location>
</feature>
<evidence type="ECO:0000256" key="6">
    <source>
        <dbReference type="SAM" id="Phobius"/>
    </source>
</evidence>
<dbReference type="EMBL" id="MU790558">
    <property type="protein sequence ID" value="KAJ3998489.1"/>
    <property type="molecule type" value="Genomic_DNA"/>
</dbReference>
<comment type="subcellular location">
    <subcellularLocation>
        <location evidence="1">Membrane</location>
        <topology evidence="1">Multi-pass membrane protein</topology>
    </subcellularLocation>
</comment>
<evidence type="ECO:0000256" key="4">
    <source>
        <dbReference type="ARBA" id="ARBA00022989"/>
    </source>
</evidence>
<evidence type="ECO:0000256" key="2">
    <source>
        <dbReference type="ARBA" id="ARBA00007322"/>
    </source>
</evidence>
<feature type="transmembrane region" description="Helical" evidence="6">
    <location>
        <begin position="50"/>
        <end position="71"/>
    </location>
</feature>